<feature type="chain" id="PRO_5022118033" evidence="1">
    <location>
        <begin position="20"/>
        <end position="273"/>
    </location>
</feature>
<dbReference type="PANTHER" id="PTHR46211">
    <property type="entry name" value="GLYCEROPHOSPHORYL DIESTER PHOSPHODIESTERASE"/>
    <property type="match status" value="1"/>
</dbReference>
<dbReference type="Gene3D" id="3.20.20.190">
    <property type="entry name" value="Phosphatidylinositol (PI) phosphodiesterase"/>
    <property type="match status" value="1"/>
</dbReference>
<dbReference type="EMBL" id="CP036318">
    <property type="protein sequence ID" value="QDV54179.1"/>
    <property type="molecule type" value="Genomic_DNA"/>
</dbReference>
<dbReference type="GO" id="GO:0008889">
    <property type="term" value="F:glycerophosphodiester phosphodiesterase activity"/>
    <property type="evidence" value="ECO:0007669"/>
    <property type="project" value="UniProtKB-EC"/>
</dbReference>
<feature type="signal peptide" evidence="1">
    <location>
        <begin position="1"/>
        <end position="19"/>
    </location>
</feature>
<gene>
    <name evidence="3" type="primary">ugpQ_1</name>
    <name evidence="3" type="ORF">Mal33_01280</name>
</gene>
<name>A0A518IM62_9BACT</name>
<dbReference type="SUPFAM" id="SSF51695">
    <property type="entry name" value="PLC-like phosphodiesterases"/>
    <property type="match status" value="1"/>
</dbReference>
<evidence type="ECO:0000313" key="3">
    <source>
        <dbReference type="EMBL" id="QDV54179.1"/>
    </source>
</evidence>
<keyword evidence="1" id="KW-0732">Signal</keyword>
<feature type="domain" description="GP-PDE" evidence="2">
    <location>
        <begin position="30"/>
        <end position="270"/>
    </location>
</feature>
<sequence precursor="true">MTATQFLSVLLLAFGQVFFAVDATDEFLANGVTAHRGNSGDFPENTLSAFKSGMEVGADWIELDIFRTKDGRLVVTHDKTTERVGDKNVRVPDSTYEELLAVDVATAFRRRSGNTVEECPAQCIPLLEDVLRLVMKQNRTRVSIQPKMDCVAEAVELVKELKAERWVGFNDGNLQFMTEVKQLAPEIPVFWDRGAGTNIDDDIRIAKQHGFESLVLQYSGITPEKVQKIKAAGLEAGAWTVNDQSMMSKLLDIGVQRIYTDHPSALLALKREL</sequence>
<keyword evidence="4" id="KW-1185">Reference proteome</keyword>
<dbReference type="InterPro" id="IPR030395">
    <property type="entry name" value="GP_PDE_dom"/>
</dbReference>
<organism evidence="3 4">
    <name type="scientific">Rosistilla oblonga</name>
    <dbReference type="NCBI Taxonomy" id="2527990"/>
    <lineage>
        <taxon>Bacteria</taxon>
        <taxon>Pseudomonadati</taxon>
        <taxon>Planctomycetota</taxon>
        <taxon>Planctomycetia</taxon>
        <taxon>Pirellulales</taxon>
        <taxon>Pirellulaceae</taxon>
        <taxon>Rosistilla</taxon>
    </lineage>
</organism>
<protein>
    <submittedName>
        <fullName evidence="3">Glycerophosphoryl diester phosphodiesterase</fullName>
        <ecNumber evidence="3">3.1.4.46</ecNumber>
    </submittedName>
</protein>
<dbReference type="PANTHER" id="PTHR46211:SF1">
    <property type="entry name" value="GLYCEROPHOSPHODIESTER PHOSPHODIESTERASE, CYTOPLASMIC"/>
    <property type="match status" value="1"/>
</dbReference>
<dbReference type="EC" id="3.1.4.46" evidence="3"/>
<evidence type="ECO:0000259" key="2">
    <source>
        <dbReference type="PROSITE" id="PS51704"/>
    </source>
</evidence>
<dbReference type="PROSITE" id="PS51704">
    <property type="entry name" value="GP_PDE"/>
    <property type="match status" value="1"/>
</dbReference>
<dbReference type="GO" id="GO:0006629">
    <property type="term" value="P:lipid metabolic process"/>
    <property type="evidence" value="ECO:0007669"/>
    <property type="project" value="InterPro"/>
</dbReference>
<dbReference type="AlphaFoldDB" id="A0A518IM62"/>
<reference evidence="3 4" key="1">
    <citation type="submission" date="2019-02" db="EMBL/GenBank/DDBJ databases">
        <title>Deep-cultivation of Planctomycetes and their phenomic and genomic characterization uncovers novel biology.</title>
        <authorList>
            <person name="Wiegand S."/>
            <person name="Jogler M."/>
            <person name="Boedeker C."/>
            <person name="Pinto D."/>
            <person name="Vollmers J."/>
            <person name="Rivas-Marin E."/>
            <person name="Kohn T."/>
            <person name="Peeters S.H."/>
            <person name="Heuer A."/>
            <person name="Rast P."/>
            <person name="Oberbeckmann S."/>
            <person name="Bunk B."/>
            <person name="Jeske O."/>
            <person name="Meyerdierks A."/>
            <person name="Storesund J.E."/>
            <person name="Kallscheuer N."/>
            <person name="Luecker S."/>
            <person name="Lage O.M."/>
            <person name="Pohl T."/>
            <person name="Merkel B.J."/>
            <person name="Hornburger P."/>
            <person name="Mueller R.-W."/>
            <person name="Bruemmer F."/>
            <person name="Labrenz M."/>
            <person name="Spormann A.M."/>
            <person name="Op den Camp H."/>
            <person name="Overmann J."/>
            <person name="Amann R."/>
            <person name="Jetten M.S.M."/>
            <person name="Mascher T."/>
            <person name="Medema M.H."/>
            <person name="Devos D.P."/>
            <person name="Kaster A.-K."/>
            <person name="Ovreas L."/>
            <person name="Rohde M."/>
            <person name="Galperin M.Y."/>
            <person name="Jogler C."/>
        </authorList>
    </citation>
    <scope>NUCLEOTIDE SEQUENCE [LARGE SCALE GENOMIC DNA]</scope>
    <source>
        <strain evidence="3 4">Mal33</strain>
    </source>
</reference>
<dbReference type="Pfam" id="PF03009">
    <property type="entry name" value="GDPD"/>
    <property type="match status" value="1"/>
</dbReference>
<dbReference type="RefSeq" id="WP_145281657.1">
    <property type="nucleotide sequence ID" value="NZ_CP036318.1"/>
</dbReference>
<accession>A0A518IM62</accession>
<keyword evidence="3" id="KW-0378">Hydrolase</keyword>
<proteinExistence type="predicted"/>
<evidence type="ECO:0000313" key="4">
    <source>
        <dbReference type="Proteomes" id="UP000316770"/>
    </source>
</evidence>
<dbReference type="Proteomes" id="UP000316770">
    <property type="component" value="Chromosome"/>
</dbReference>
<evidence type="ECO:0000256" key="1">
    <source>
        <dbReference type="SAM" id="SignalP"/>
    </source>
</evidence>
<dbReference type="InterPro" id="IPR017946">
    <property type="entry name" value="PLC-like_Pdiesterase_TIM-brl"/>
</dbReference>